<protein>
    <submittedName>
        <fullName evidence="1">Uncharacterized protein</fullName>
    </submittedName>
</protein>
<proteinExistence type="predicted"/>
<sequence>MMAWCSVLNHCQTDGYILLDNYLSLTSKQPASVLAVLHTYHKRNKRLCEVKRMLIQGETTSCIFSV</sequence>
<dbReference type="InParanoid" id="A0A0C3PE24"/>
<dbReference type="Proteomes" id="UP000054217">
    <property type="component" value="Unassembled WGS sequence"/>
</dbReference>
<dbReference type="EMBL" id="KN831948">
    <property type="protein sequence ID" value="KIO12045.1"/>
    <property type="molecule type" value="Genomic_DNA"/>
</dbReference>
<accession>A0A0C3PE24</accession>
<evidence type="ECO:0000313" key="2">
    <source>
        <dbReference type="Proteomes" id="UP000054217"/>
    </source>
</evidence>
<gene>
    <name evidence="1" type="ORF">M404DRAFT_747878</name>
</gene>
<keyword evidence="2" id="KW-1185">Reference proteome</keyword>
<name>A0A0C3PE24_PISTI</name>
<dbReference type="AlphaFoldDB" id="A0A0C3PE24"/>
<reference evidence="1 2" key="1">
    <citation type="submission" date="2014-04" db="EMBL/GenBank/DDBJ databases">
        <authorList>
            <consortium name="DOE Joint Genome Institute"/>
            <person name="Kuo A."/>
            <person name="Kohler A."/>
            <person name="Costa M.D."/>
            <person name="Nagy L.G."/>
            <person name="Floudas D."/>
            <person name="Copeland A."/>
            <person name="Barry K.W."/>
            <person name="Cichocki N."/>
            <person name="Veneault-Fourrey C."/>
            <person name="LaButti K."/>
            <person name="Lindquist E.A."/>
            <person name="Lipzen A."/>
            <person name="Lundell T."/>
            <person name="Morin E."/>
            <person name="Murat C."/>
            <person name="Sun H."/>
            <person name="Tunlid A."/>
            <person name="Henrissat B."/>
            <person name="Grigoriev I.V."/>
            <person name="Hibbett D.S."/>
            <person name="Martin F."/>
            <person name="Nordberg H.P."/>
            <person name="Cantor M.N."/>
            <person name="Hua S.X."/>
        </authorList>
    </citation>
    <scope>NUCLEOTIDE SEQUENCE [LARGE SCALE GENOMIC DNA]</scope>
    <source>
        <strain evidence="1 2">Marx 270</strain>
    </source>
</reference>
<dbReference type="HOGENOM" id="CLU_2832227_0_0_1"/>
<reference evidence="2" key="2">
    <citation type="submission" date="2015-01" db="EMBL/GenBank/DDBJ databases">
        <title>Evolutionary Origins and Diversification of the Mycorrhizal Mutualists.</title>
        <authorList>
            <consortium name="DOE Joint Genome Institute"/>
            <consortium name="Mycorrhizal Genomics Consortium"/>
            <person name="Kohler A."/>
            <person name="Kuo A."/>
            <person name="Nagy L.G."/>
            <person name="Floudas D."/>
            <person name="Copeland A."/>
            <person name="Barry K.W."/>
            <person name="Cichocki N."/>
            <person name="Veneault-Fourrey C."/>
            <person name="LaButti K."/>
            <person name="Lindquist E.A."/>
            <person name="Lipzen A."/>
            <person name="Lundell T."/>
            <person name="Morin E."/>
            <person name="Murat C."/>
            <person name="Riley R."/>
            <person name="Ohm R."/>
            <person name="Sun H."/>
            <person name="Tunlid A."/>
            <person name="Henrissat B."/>
            <person name="Grigoriev I.V."/>
            <person name="Hibbett D.S."/>
            <person name="Martin F."/>
        </authorList>
    </citation>
    <scope>NUCLEOTIDE SEQUENCE [LARGE SCALE GENOMIC DNA]</scope>
    <source>
        <strain evidence="2">Marx 270</strain>
    </source>
</reference>
<evidence type="ECO:0000313" key="1">
    <source>
        <dbReference type="EMBL" id="KIO12045.1"/>
    </source>
</evidence>
<organism evidence="1 2">
    <name type="scientific">Pisolithus tinctorius Marx 270</name>
    <dbReference type="NCBI Taxonomy" id="870435"/>
    <lineage>
        <taxon>Eukaryota</taxon>
        <taxon>Fungi</taxon>
        <taxon>Dikarya</taxon>
        <taxon>Basidiomycota</taxon>
        <taxon>Agaricomycotina</taxon>
        <taxon>Agaricomycetes</taxon>
        <taxon>Agaricomycetidae</taxon>
        <taxon>Boletales</taxon>
        <taxon>Sclerodermatineae</taxon>
        <taxon>Pisolithaceae</taxon>
        <taxon>Pisolithus</taxon>
    </lineage>
</organism>